<dbReference type="SUPFAM" id="SSF90209">
    <property type="entry name" value="Ran binding protein zinc finger-like"/>
    <property type="match status" value="4"/>
</dbReference>
<feature type="region of interest" description="Disordered" evidence="21">
    <location>
        <begin position="42"/>
        <end position="80"/>
    </location>
</feature>
<dbReference type="Proteomes" id="UP000596742">
    <property type="component" value="Unassembled WGS sequence"/>
</dbReference>
<dbReference type="GO" id="GO:0008270">
    <property type="term" value="F:zinc ion binding"/>
    <property type="evidence" value="ECO:0007669"/>
    <property type="project" value="UniProtKB-KW"/>
</dbReference>
<evidence type="ECO:0000256" key="19">
    <source>
        <dbReference type="ARBA" id="ARBA00079437"/>
    </source>
</evidence>
<feature type="compositionally biased region" description="Polar residues" evidence="21">
    <location>
        <begin position="529"/>
        <end position="548"/>
    </location>
</feature>
<feature type="compositionally biased region" description="Basic and acidic residues" evidence="21">
    <location>
        <begin position="150"/>
        <end position="163"/>
    </location>
</feature>
<keyword evidence="6" id="KW-0677">Repeat</keyword>
<feature type="region of interest" description="Disordered" evidence="21">
    <location>
        <begin position="997"/>
        <end position="1136"/>
    </location>
</feature>
<dbReference type="OrthoDB" id="79830at2759"/>
<feature type="region of interest" description="Disordered" evidence="21">
    <location>
        <begin position="1289"/>
        <end position="1315"/>
    </location>
</feature>
<feature type="compositionally biased region" description="Basic residues" evidence="21">
    <location>
        <begin position="438"/>
        <end position="449"/>
    </location>
</feature>
<keyword evidence="14" id="KW-0472">Membrane</keyword>
<comment type="caution">
    <text evidence="23">The sequence shown here is derived from an EMBL/GenBank/DDBJ whole genome shotgun (WGS) entry which is preliminary data.</text>
</comment>
<feature type="domain" description="RanBP2-type" evidence="22">
    <location>
        <begin position="680"/>
        <end position="711"/>
    </location>
</feature>
<keyword evidence="7 20" id="KW-0863">Zinc-finger</keyword>
<feature type="region of interest" description="Disordered" evidence="21">
    <location>
        <begin position="567"/>
        <end position="602"/>
    </location>
</feature>
<dbReference type="GO" id="GO:0006606">
    <property type="term" value="P:protein import into nucleus"/>
    <property type="evidence" value="ECO:0007669"/>
    <property type="project" value="TreeGrafter"/>
</dbReference>
<feature type="region of interest" description="Disordered" evidence="21">
    <location>
        <begin position="362"/>
        <end position="460"/>
    </location>
</feature>
<feature type="domain" description="RanBP2-type" evidence="22">
    <location>
        <begin position="776"/>
        <end position="805"/>
    </location>
</feature>
<dbReference type="EMBL" id="UYJE01005103">
    <property type="protein sequence ID" value="VDI33962.1"/>
    <property type="molecule type" value="Genomic_DNA"/>
</dbReference>
<dbReference type="GO" id="GO:0003677">
    <property type="term" value="F:DNA binding"/>
    <property type="evidence" value="ECO:0007669"/>
    <property type="project" value="UniProtKB-KW"/>
</dbReference>
<evidence type="ECO:0000256" key="17">
    <source>
        <dbReference type="ARBA" id="ARBA00068609"/>
    </source>
</evidence>
<evidence type="ECO:0000256" key="11">
    <source>
        <dbReference type="ARBA" id="ARBA00023010"/>
    </source>
</evidence>
<feature type="compositionally biased region" description="Basic and acidic residues" evidence="21">
    <location>
        <begin position="1114"/>
        <end position="1127"/>
    </location>
</feature>
<dbReference type="FunFam" id="4.10.1060.10:FF:000001">
    <property type="entry name" value="Nuclear pore complex protein Nup153"/>
    <property type="match status" value="4"/>
</dbReference>
<feature type="compositionally biased region" description="Low complexity" evidence="21">
    <location>
        <begin position="1442"/>
        <end position="1459"/>
    </location>
</feature>
<evidence type="ECO:0000256" key="10">
    <source>
        <dbReference type="ARBA" id="ARBA00022927"/>
    </source>
</evidence>
<dbReference type="InterPro" id="IPR036443">
    <property type="entry name" value="Znf_RanBP2_sf"/>
</dbReference>
<feature type="compositionally biased region" description="Polar residues" evidence="21">
    <location>
        <begin position="1464"/>
        <end position="1474"/>
    </location>
</feature>
<evidence type="ECO:0000256" key="16">
    <source>
        <dbReference type="ARBA" id="ARBA00060842"/>
    </source>
</evidence>
<feature type="compositionally biased region" description="Low complexity" evidence="21">
    <location>
        <begin position="1056"/>
        <end position="1065"/>
    </location>
</feature>
<evidence type="ECO:0000256" key="6">
    <source>
        <dbReference type="ARBA" id="ARBA00022737"/>
    </source>
</evidence>
<accession>A0A8B6EFG6</accession>
<dbReference type="PROSITE" id="PS01358">
    <property type="entry name" value="ZF_RANBP2_1"/>
    <property type="match status" value="4"/>
</dbReference>
<name>A0A8B6EFG6_MYTGA</name>
<dbReference type="Gene3D" id="4.10.1060.10">
    <property type="entry name" value="Zinc finger, RanBP2-type"/>
    <property type="match status" value="4"/>
</dbReference>
<dbReference type="GO" id="GO:0017056">
    <property type="term" value="F:structural constituent of nuclear pore"/>
    <property type="evidence" value="ECO:0007669"/>
    <property type="project" value="TreeGrafter"/>
</dbReference>
<evidence type="ECO:0000256" key="2">
    <source>
        <dbReference type="ARBA" id="ARBA00004126"/>
    </source>
</evidence>
<feature type="region of interest" description="Disordered" evidence="21">
    <location>
        <begin position="507"/>
        <end position="550"/>
    </location>
</feature>
<feature type="compositionally biased region" description="Polar residues" evidence="21">
    <location>
        <begin position="387"/>
        <end position="398"/>
    </location>
</feature>
<dbReference type="GO" id="GO:0005643">
    <property type="term" value="C:nuclear pore"/>
    <property type="evidence" value="ECO:0007669"/>
    <property type="project" value="UniProtKB-SubCell"/>
</dbReference>
<proteinExistence type="inferred from homology"/>
<comment type="subcellular location">
    <subcellularLocation>
        <location evidence="2">Nucleus membrane</location>
    </subcellularLocation>
    <subcellularLocation>
        <location evidence="3">Nucleus</location>
        <location evidence="3">Nuclear pore complex</location>
    </subcellularLocation>
</comment>
<dbReference type="GO" id="GO:0008139">
    <property type="term" value="F:nuclear localization sequence binding"/>
    <property type="evidence" value="ECO:0007669"/>
    <property type="project" value="TreeGrafter"/>
</dbReference>
<gene>
    <name evidence="23" type="ORF">MGAL_10B040306</name>
</gene>
<feature type="compositionally biased region" description="Basic and acidic residues" evidence="21">
    <location>
        <begin position="47"/>
        <end position="60"/>
    </location>
</feature>
<evidence type="ECO:0000256" key="15">
    <source>
        <dbReference type="ARBA" id="ARBA00023242"/>
    </source>
</evidence>
<dbReference type="PANTHER" id="PTHR23193:SF23">
    <property type="entry name" value="NUCLEAR PORE COMPLEX PROTEIN NUP153"/>
    <property type="match status" value="1"/>
</dbReference>
<evidence type="ECO:0000313" key="24">
    <source>
        <dbReference type="Proteomes" id="UP000596742"/>
    </source>
</evidence>
<dbReference type="InterPro" id="IPR026054">
    <property type="entry name" value="Nucleoporin"/>
</dbReference>
<evidence type="ECO:0000313" key="23">
    <source>
        <dbReference type="EMBL" id="VDI33962.1"/>
    </source>
</evidence>
<evidence type="ECO:0000256" key="21">
    <source>
        <dbReference type="SAM" id="MobiDB-lite"/>
    </source>
</evidence>
<feature type="compositionally biased region" description="Polar residues" evidence="21">
    <location>
        <begin position="1071"/>
        <end position="1090"/>
    </location>
</feature>
<feature type="domain" description="RanBP2-type" evidence="22">
    <location>
        <begin position="636"/>
        <end position="667"/>
    </location>
</feature>
<evidence type="ECO:0000256" key="1">
    <source>
        <dbReference type="ARBA" id="ARBA00001947"/>
    </source>
</evidence>
<feature type="compositionally biased region" description="Polar residues" evidence="21">
    <location>
        <begin position="903"/>
        <end position="915"/>
    </location>
</feature>
<dbReference type="EMBL" id="UYJE01005103">
    <property type="protein sequence ID" value="VDI33961.1"/>
    <property type="molecule type" value="Genomic_DNA"/>
</dbReference>
<evidence type="ECO:0000256" key="14">
    <source>
        <dbReference type="ARBA" id="ARBA00023136"/>
    </source>
</evidence>
<organism evidence="23 24">
    <name type="scientific">Mytilus galloprovincialis</name>
    <name type="common">Mediterranean mussel</name>
    <dbReference type="NCBI Taxonomy" id="29158"/>
    <lineage>
        <taxon>Eukaryota</taxon>
        <taxon>Metazoa</taxon>
        <taxon>Spiralia</taxon>
        <taxon>Lophotrochozoa</taxon>
        <taxon>Mollusca</taxon>
        <taxon>Bivalvia</taxon>
        <taxon>Autobranchia</taxon>
        <taxon>Pteriomorphia</taxon>
        <taxon>Mytilida</taxon>
        <taxon>Mytiloidea</taxon>
        <taxon>Mytilidae</taxon>
        <taxon>Mytilinae</taxon>
        <taxon>Mytilus</taxon>
    </lineage>
</organism>
<feature type="compositionally biased region" description="Polar residues" evidence="21">
    <location>
        <begin position="1292"/>
        <end position="1315"/>
    </location>
</feature>
<dbReference type="Pfam" id="PF00641">
    <property type="entry name" value="Zn_ribbon_RanBP"/>
    <property type="match status" value="4"/>
</dbReference>
<evidence type="ECO:0000256" key="12">
    <source>
        <dbReference type="ARBA" id="ARBA00023125"/>
    </source>
</evidence>
<keyword evidence="10" id="KW-0653">Protein transport</keyword>
<feature type="compositionally biased region" description="Polar residues" evidence="21">
    <location>
        <begin position="1386"/>
        <end position="1402"/>
    </location>
</feature>
<feature type="region of interest" description="Disordered" evidence="21">
    <location>
        <begin position="265"/>
        <end position="289"/>
    </location>
</feature>
<dbReference type="GO" id="GO:0051028">
    <property type="term" value="P:mRNA transport"/>
    <property type="evidence" value="ECO:0007669"/>
    <property type="project" value="UniProtKB-KW"/>
</dbReference>
<dbReference type="Pfam" id="PF08604">
    <property type="entry name" value="Nup153"/>
    <property type="match status" value="2"/>
</dbReference>
<dbReference type="PANTHER" id="PTHR23193">
    <property type="entry name" value="NUCLEAR PORE COMPLEX PROTEIN NUP"/>
    <property type="match status" value="1"/>
</dbReference>
<feature type="region of interest" description="Disordered" evidence="21">
    <location>
        <begin position="150"/>
        <end position="178"/>
    </location>
</feature>
<feature type="compositionally biased region" description="Polar residues" evidence="21">
    <location>
        <begin position="1099"/>
        <end position="1110"/>
    </location>
</feature>
<evidence type="ECO:0000256" key="7">
    <source>
        <dbReference type="ARBA" id="ARBA00022771"/>
    </source>
</evidence>
<feature type="domain" description="RanBP2-type" evidence="22">
    <location>
        <begin position="725"/>
        <end position="755"/>
    </location>
</feature>
<dbReference type="InterPro" id="IPR001876">
    <property type="entry name" value="Znf_RanBP2"/>
</dbReference>
<dbReference type="InterPro" id="IPR013913">
    <property type="entry name" value="Nup153_N"/>
</dbReference>
<evidence type="ECO:0000256" key="18">
    <source>
        <dbReference type="ARBA" id="ARBA00078197"/>
    </source>
</evidence>
<protein>
    <recommendedName>
        <fullName evidence="17">Nuclear pore complex protein Nup153</fullName>
    </recommendedName>
    <alternativeName>
        <fullName evidence="19">153 kDa nucleoporin</fullName>
    </alternativeName>
    <alternativeName>
        <fullName evidence="18">Nucleoporin Nup153</fullName>
    </alternativeName>
</protein>
<dbReference type="SMART" id="SM00547">
    <property type="entry name" value="ZnF_RBZ"/>
    <property type="match status" value="4"/>
</dbReference>
<keyword evidence="15" id="KW-0539">Nucleus</keyword>
<keyword evidence="8" id="KW-0509">mRNA transport</keyword>
<evidence type="ECO:0000256" key="9">
    <source>
        <dbReference type="ARBA" id="ARBA00022833"/>
    </source>
</evidence>
<sequence>MSEEAGGKIKSKRQHGSNKPYERRKSLLGKVKDLITPSWLSSFVNNKKSDETTETDDTKSEVPAISSIHGRTKQQNDKRPAPVFVSLEKRNGLPSQLMAPPQSTVIAHTRSGEVSQSFKPDQFPLQAGFTSSQLPLIPEKMYEHHYHHVDNDDNMSDRSDHSKSTSGCSSMIPHPPSTVLKDRVTLELNESDIDSIKDKLVDSSDKLPNRLGKSLTWTAQYNTKRPKKPALVGKPSFDVSLFGSPAPGNNSSLSHDRLNESAFYPGRTTFGGASSQRQQSLNTTAPYVSSPFPVRQKMKAKPLNNSFAGSATTSGTARKILETLEKMTTPLGDARKIPVDDTVMQSLSSSFSFTPSVYRRPTRHSIGSYMNSSRELQTPNRGPPLQRVSTPGSASIAANLQRFVPTRESTETTGSYQLPGSSQKDPGMSSTNTQGGKMKSKKFTSHHVASRKDEDEDEPFEMPQLRTEFTLPVKDMPTFNFNVPKSTPQRTTIDLSSQAYTFSTPIQKMPVTPTDTPTGPPKMDFKFSSPIQQGDGSSSPTKSKSVTFNLGDDNDVQMKYNYKSSTVSTSSLTGSPVAQGFSKPVSQTSSSSSSPSSGGFKVASQLKTGSVMDILGKSGSAQKKSPEAPKNDSLAKFAVKGWTCDICLVGNKEDSDKCVACTSPRPGAKTLVPKNDSLAKFAVKGWTCDICLVGNKDESDKCVACTSPRPGAKTSVPKNDSFAKFAGKGWTCNVCLVSNKDDAEKCVACAEAKPGLKKSTSKSAGGDSLQSIFKKPTGNWDCDVCLVPNNGDVTKCLACETPRPGTQPSSSGGLTIAPGAFSGQSGFILPTGSNSNSNMSNSGFGGDTKSSSGSGFKFSGGTTSAGSGFKFGDCSVKLSNDSDKQSSNVKSDNKEKEGFVFGKSNSFSPQKSAPSGTGFKFGENKPDEINKSGFLSQNSLSGTKDKSSASGFMSGKTSAEFLDKTDGVSKLNSDSTVILDSSKIPVTTSTVATTGLAFNSKSDSETKTSTTPGGNFGQSVSAIGQKPANGGFVFGQTSNNDANVKTTSVNSIFGTSSSNKSDSSNIFGSDPKTSSINSFTGTNNSGFSFNKSEDKKSEPSFNNQSSTVSPSLKRGRDDETGPAEKKKPFAAPSSASSGLFQFGVKSTATTNAPPSMAFGQNKDTKPTAFAAPSFNFGGGAPANSTTGFNAVPQTTTSSIFNSTGSSISSGTVFGSAAATVTSTSTGSSFVFGASSANPTTSSTTFGSTQQTSTLFSSKSSTPSFGTSSSIPSFGSPISTVGGFGSTAPAFGSASTNPQFGASQPSATPAFGAQQTSTPVFGTPQTTAPAFGSTQTSVPAFGAPLSSNPSFGTPQKPPGPVFGAAQNTTFGPPPVTSTTPGGFNFNAAPSFNFGSSNTPQQPAAPSAGIFQFGGPKQAEAPQQPTVPSGGFNFGQAASTPGGAPYSFSAAPTPAATPSFGAGFGQPSTPQQSGTGMFNIGAGSTDNRKIKKAVRKIRR</sequence>
<dbReference type="PROSITE" id="PS50199">
    <property type="entry name" value="ZF_RANBP2_2"/>
    <property type="match status" value="4"/>
</dbReference>
<keyword evidence="4" id="KW-0813">Transport</keyword>
<feature type="compositionally biased region" description="Polar residues" evidence="21">
    <location>
        <begin position="411"/>
        <end position="435"/>
    </location>
</feature>
<evidence type="ECO:0000259" key="22">
    <source>
        <dbReference type="PROSITE" id="PS50199"/>
    </source>
</evidence>
<feature type="compositionally biased region" description="Basic residues" evidence="21">
    <location>
        <begin position="1487"/>
        <end position="1497"/>
    </location>
</feature>
<feature type="compositionally biased region" description="Polar residues" evidence="21">
    <location>
        <begin position="368"/>
        <end position="380"/>
    </location>
</feature>
<comment type="similarity">
    <text evidence="16">Belongs to the NUP153 family.</text>
</comment>
<evidence type="ECO:0000256" key="13">
    <source>
        <dbReference type="ARBA" id="ARBA00023132"/>
    </source>
</evidence>
<feature type="compositionally biased region" description="Polar residues" evidence="21">
    <location>
        <begin position="933"/>
        <end position="951"/>
    </location>
</feature>
<evidence type="ECO:0000256" key="8">
    <source>
        <dbReference type="ARBA" id="ARBA00022816"/>
    </source>
</evidence>
<keyword evidence="9" id="KW-0862">Zinc</keyword>
<dbReference type="GO" id="GO:0006405">
    <property type="term" value="P:RNA export from nucleus"/>
    <property type="evidence" value="ECO:0007669"/>
    <property type="project" value="TreeGrafter"/>
</dbReference>
<dbReference type="GO" id="GO:0031965">
    <property type="term" value="C:nuclear membrane"/>
    <property type="evidence" value="ECO:0007669"/>
    <property type="project" value="UniProtKB-SubCell"/>
</dbReference>
<reference evidence="23" key="1">
    <citation type="submission" date="2018-11" db="EMBL/GenBank/DDBJ databases">
        <authorList>
            <person name="Alioto T."/>
            <person name="Alioto T."/>
        </authorList>
    </citation>
    <scope>NUCLEOTIDE SEQUENCE</scope>
</reference>
<keyword evidence="24" id="KW-1185">Reference proteome</keyword>
<evidence type="ECO:0000256" key="20">
    <source>
        <dbReference type="PROSITE-ProRule" id="PRU00322"/>
    </source>
</evidence>
<keyword evidence="11" id="KW-0811">Translocation</keyword>
<evidence type="ECO:0000256" key="5">
    <source>
        <dbReference type="ARBA" id="ARBA00022723"/>
    </source>
</evidence>
<feature type="compositionally biased region" description="Polar residues" evidence="21">
    <location>
        <begin position="271"/>
        <end position="287"/>
    </location>
</feature>
<keyword evidence="12" id="KW-0238">DNA-binding</keyword>
<evidence type="ECO:0000256" key="3">
    <source>
        <dbReference type="ARBA" id="ARBA00004567"/>
    </source>
</evidence>
<comment type="cofactor">
    <cofactor evidence="1">
        <name>Zn(2+)</name>
        <dbReference type="ChEBI" id="CHEBI:29105"/>
    </cofactor>
</comment>
<keyword evidence="13" id="KW-0906">Nuclear pore complex</keyword>
<evidence type="ECO:0000256" key="4">
    <source>
        <dbReference type="ARBA" id="ARBA00022448"/>
    </source>
</evidence>
<feature type="region of interest" description="Disordered" evidence="21">
    <location>
        <begin position="900"/>
        <end position="951"/>
    </location>
</feature>
<feature type="compositionally biased region" description="Polar residues" evidence="21">
    <location>
        <begin position="1035"/>
        <end position="1055"/>
    </location>
</feature>
<feature type="region of interest" description="Disordered" evidence="21">
    <location>
        <begin position="1"/>
        <end position="25"/>
    </location>
</feature>
<keyword evidence="5" id="KW-0479">Metal-binding</keyword>
<feature type="region of interest" description="Disordered" evidence="21">
    <location>
        <begin position="1340"/>
        <end position="1497"/>
    </location>
</feature>